<gene>
    <name evidence="4" type="ORF">GCM10023090_23070</name>
</gene>
<dbReference type="Pfam" id="PF03061">
    <property type="entry name" value="4HBT"/>
    <property type="match status" value="1"/>
</dbReference>
<feature type="domain" description="Thioesterase" evidence="3">
    <location>
        <begin position="51"/>
        <end position="128"/>
    </location>
</feature>
<sequence>MPIWKKPITLEQLNASSAHTAVSHLGIEITEIGDDYLRGRVPVDHRTKQPFGLLHGGVSVVLAESLGSMGAFYASPEGHHAVGLDINANHLRSATSGWVTGTARAVHIGRTTQVWQIDMHNEAGELTCVSRLTMAILAPR</sequence>
<protein>
    <submittedName>
        <fullName evidence="4">Hotdog fold thioesterase</fullName>
    </submittedName>
</protein>
<dbReference type="InterPro" id="IPR029069">
    <property type="entry name" value="HotDog_dom_sf"/>
</dbReference>
<dbReference type="CDD" id="cd03443">
    <property type="entry name" value="PaaI_thioesterase"/>
    <property type="match status" value="1"/>
</dbReference>
<dbReference type="InterPro" id="IPR003736">
    <property type="entry name" value="PAAI_dom"/>
</dbReference>
<keyword evidence="2" id="KW-0378">Hydrolase</keyword>
<keyword evidence="5" id="KW-1185">Reference proteome</keyword>
<dbReference type="EMBL" id="BAABEX010000026">
    <property type="protein sequence ID" value="GAA4426734.1"/>
    <property type="molecule type" value="Genomic_DNA"/>
</dbReference>
<proteinExistence type="inferred from homology"/>
<evidence type="ECO:0000259" key="3">
    <source>
        <dbReference type="Pfam" id="PF03061"/>
    </source>
</evidence>
<accession>A0ABP8LD63</accession>
<dbReference type="Gene3D" id="3.10.129.10">
    <property type="entry name" value="Hotdog Thioesterase"/>
    <property type="match status" value="1"/>
</dbReference>
<dbReference type="RefSeq" id="WP_345065095.1">
    <property type="nucleotide sequence ID" value="NZ_BAABEX010000026.1"/>
</dbReference>
<comment type="caution">
    <text evidence="4">The sequence shown here is derived from an EMBL/GenBank/DDBJ whole genome shotgun (WGS) entry which is preliminary data.</text>
</comment>
<evidence type="ECO:0000313" key="4">
    <source>
        <dbReference type="EMBL" id="GAA4426734.1"/>
    </source>
</evidence>
<evidence type="ECO:0000313" key="5">
    <source>
        <dbReference type="Proteomes" id="UP001501788"/>
    </source>
</evidence>
<name>A0ABP8LD63_9BURK</name>
<reference evidence="5" key="1">
    <citation type="journal article" date="2019" name="Int. J. Syst. Evol. Microbiol.">
        <title>The Global Catalogue of Microorganisms (GCM) 10K type strain sequencing project: providing services to taxonomists for standard genome sequencing and annotation.</title>
        <authorList>
            <consortium name="The Broad Institute Genomics Platform"/>
            <consortium name="The Broad Institute Genome Sequencing Center for Infectious Disease"/>
            <person name="Wu L."/>
            <person name="Ma J."/>
        </authorList>
    </citation>
    <scope>NUCLEOTIDE SEQUENCE [LARGE SCALE GENOMIC DNA]</scope>
    <source>
        <strain evidence="5">JCM 31890</strain>
    </source>
</reference>
<dbReference type="InterPro" id="IPR006683">
    <property type="entry name" value="Thioestr_dom"/>
</dbReference>
<dbReference type="PANTHER" id="PTHR43240">
    <property type="entry name" value="1,4-DIHYDROXY-2-NAPHTHOYL-COA THIOESTERASE 1"/>
    <property type="match status" value="1"/>
</dbReference>
<comment type="similarity">
    <text evidence="1">Belongs to the thioesterase PaaI family.</text>
</comment>
<evidence type="ECO:0000256" key="2">
    <source>
        <dbReference type="ARBA" id="ARBA00022801"/>
    </source>
</evidence>
<dbReference type="PANTHER" id="PTHR43240:SF5">
    <property type="entry name" value="1,4-DIHYDROXY-2-NAPHTHOYL-COA THIOESTERASE 1"/>
    <property type="match status" value="1"/>
</dbReference>
<dbReference type="Proteomes" id="UP001501788">
    <property type="component" value="Unassembled WGS sequence"/>
</dbReference>
<dbReference type="SUPFAM" id="SSF54637">
    <property type="entry name" value="Thioesterase/thiol ester dehydrase-isomerase"/>
    <property type="match status" value="1"/>
</dbReference>
<organism evidence="4 5">
    <name type="scientific">Acidovorax lacteus</name>
    <dbReference type="NCBI Taxonomy" id="1924988"/>
    <lineage>
        <taxon>Bacteria</taxon>
        <taxon>Pseudomonadati</taxon>
        <taxon>Pseudomonadota</taxon>
        <taxon>Betaproteobacteria</taxon>
        <taxon>Burkholderiales</taxon>
        <taxon>Comamonadaceae</taxon>
        <taxon>Acidovorax</taxon>
    </lineage>
</organism>
<dbReference type="NCBIfam" id="TIGR00369">
    <property type="entry name" value="unchar_dom_1"/>
    <property type="match status" value="1"/>
</dbReference>
<evidence type="ECO:0000256" key="1">
    <source>
        <dbReference type="ARBA" id="ARBA00008324"/>
    </source>
</evidence>